<evidence type="ECO:0000313" key="3">
    <source>
        <dbReference type="Proteomes" id="UP000515917"/>
    </source>
</evidence>
<gene>
    <name evidence="2" type="ORF">C1H71_07875</name>
</gene>
<dbReference type="KEGG" id="ifl:C1H71_07875"/>
<sequence>MNPLSQLNSRMASSFMPSSTPPNKPALTGQALQSGSDILAKRNQELGNVITDLAQNLMQNFAKQMFGDAAKSMTFSFDKTELSSSSNFAATAQQSADGSAAAFRLEDSSHFNGKGKLYTADGRQFDFEIDVRYKSIVEAASASTATQQPSQPNTSPSSALSRINQQFAGTAEDLLKHLSSKPSYQPFQLLKQSDDGQSLLKLLGEMSMQLLNLPGGPRHLDLSNKAAEGHIQEQA</sequence>
<evidence type="ECO:0000313" key="2">
    <source>
        <dbReference type="EMBL" id="QBC43466.1"/>
    </source>
</evidence>
<organism evidence="2 3">
    <name type="scientific">Iodobacter fluviatilis</name>
    <dbReference type="NCBI Taxonomy" id="537"/>
    <lineage>
        <taxon>Bacteria</taxon>
        <taxon>Pseudomonadati</taxon>
        <taxon>Pseudomonadota</taxon>
        <taxon>Betaproteobacteria</taxon>
        <taxon>Neisseriales</taxon>
        <taxon>Chitinibacteraceae</taxon>
        <taxon>Iodobacter</taxon>
    </lineage>
</organism>
<proteinExistence type="predicted"/>
<protein>
    <submittedName>
        <fullName evidence="2">Uncharacterized protein</fullName>
    </submittedName>
</protein>
<keyword evidence="3" id="KW-1185">Reference proteome</keyword>
<dbReference type="EMBL" id="CP025781">
    <property type="protein sequence ID" value="QBC43466.1"/>
    <property type="molecule type" value="Genomic_DNA"/>
</dbReference>
<dbReference type="AlphaFoldDB" id="A0A7G3G8A4"/>
<feature type="region of interest" description="Disordered" evidence="1">
    <location>
        <begin position="1"/>
        <end position="28"/>
    </location>
</feature>
<name>A0A7G3G8A4_9NEIS</name>
<evidence type="ECO:0000256" key="1">
    <source>
        <dbReference type="SAM" id="MobiDB-lite"/>
    </source>
</evidence>
<feature type="compositionally biased region" description="Polar residues" evidence="1">
    <location>
        <begin position="1"/>
        <end position="18"/>
    </location>
</feature>
<accession>A0A7G3G8A4</accession>
<dbReference type="RefSeq" id="WP_130106045.1">
    <property type="nucleotide sequence ID" value="NZ_CP025781.1"/>
</dbReference>
<dbReference type="Proteomes" id="UP000515917">
    <property type="component" value="Chromosome"/>
</dbReference>
<reference evidence="2 3" key="1">
    <citation type="submission" date="2018-01" db="EMBL/GenBank/DDBJ databases">
        <title>Genome sequence of Iodobacter sp. strain PCH194 isolated from Indian Trans-Himalaya.</title>
        <authorList>
            <person name="Kumar V."/>
            <person name="Thakur V."/>
            <person name="Kumar S."/>
            <person name="Singh D."/>
        </authorList>
    </citation>
    <scope>NUCLEOTIDE SEQUENCE [LARGE SCALE GENOMIC DNA]</scope>
    <source>
        <strain evidence="2 3">PCH194</strain>
    </source>
</reference>